<evidence type="ECO:0000256" key="7">
    <source>
        <dbReference type="SAM" id="Phobius"/>
    </source>
</evidence>
<protein>
    <submittedName>
        <fullName evidence="9">NHLP bacteriocin system secretion protein</fullName>
    </submittedName>
</protein>
<comment type="subcellular location">
    <subcellularLocation>
        <location evidence="1">Membrane</location>
        <topology evidence="1">Single-pass membrane protein</topology>
    </subcellularLocation>
</comment>
<keyword evidence="4 7" id="KW-1133">Transmembrane helix</keyword>
<dbReference type="GO" id="GO:0016020">
    <property type="term" value="C:membrane"/>
    <property type="evidence" value="ECO:0007669"/>
    <property type="project" value="UniProtKB-SubCell"/>
</dbReference>
<dbReference type="NCBIfam" id="TIGR03794">
    <property type="entry name" value="NHLM_micro_HlyD"/>
    <property type="match status" value="1"/>
</dbReference>
<evidence type="ECO:0000256" key="5">
    <source>
        <dbReference type="ARBA" id="ARBA00023136"/>
    </source>
</evidence>
<dbReference type="Gene3D" id="2.40.50.100">
    <property type="match status" value="1"/>
</dbReference>
<name>A0A1D8U3K1_9CYAN</name>
<feature type="domain" description="Multidrug resistance protein MdtA-like barrel-sandwich hybrid" evidence="8">
    <location>
        <begin position="73"/>
        <end position="337"/>
    </location>
</feature>
<dbReference type="SUPFAM" id="SSF111369">
    <property type="entry name" value="HlyD-like secretion proteins"/>
    <property type="match status" value="1"/>
</dbReference>
<dbReference type="InterPro" id="IPR058625">
    <property type="entry name" value="MdtA-like_BSH"/>
</dbReference>
<dbReference type="Gene3D" id="1.10.287.470">
    <property type="entry name" value="Helix hairpin bin"/>
    <property type="match status" value="1"/>
</dbReference>
<dbReference type="PANTHER" id="PTHR30386">
    <property type="entry name" value="MEMBRANE FUSION SUBUNIT OF EMRAB-TOLC MULTIDRUG EFFLUX PUMP"/>
    <property type="match status" value="1"/>
</dbReference>
<dbReference type="PANTHER" id="PTHR30386:SF26">
    <property type="entry name" value="TRANSPORT PROTEIN COMB"/>
    <property type="match status" value="1"/>
</dbReference>
<dbReference type="Proteomes" id="UP000177870">
    <property type="component" value="Chromosome"/>
</dbReference>
<dbReference type="KEGG" id="mpro:BJP34_23065"/>
<proteinExistence type="inferred from homology"/>
<evidence type="ECO:0000256" key="2">
    <source>
        <dbReference type="ARBA" id="ARBA00009477"/>
    </source>
</evidence>
<evidence type="ECO:0000313" key="9">
    <source>
        <dbReference type="EMBL" id="AOX04482.1"/>
    </source>
</evidence>
<feature type="transmembrane region" description="Helical" evidence="7">
    <location>
        <begin position="36"/>
        <end position="62"/>
    </location>
</feature>
<dbReference type="Pfam" id="PF25917">
    <property type="entry name" value="BSH_RND"/>
    <property type="match status" value="1"/>
</dbReference>
<evidence type="ECO:0000313" key="10">
    <source>
        <dbReference type="Proteomes" id="UP000177870"/>
    </source>
</evidence>
<reference evidence="10" key="1">
    <citation type="submission" date="2016-10" db="EMBL/GenBank/DDBJ databases">
        <title>Comparative genomics uncovers the prolific and rare metabolic potential of the cyanobacterial genus Moorea.</title>
        <authorList>
            <person name="Leao T."/>
            <person name="Castelao G."/>
            <person name="Korobeynikov A."/>
            <person name="Monroe E.A."/>
            <person name="Podell S."/>
            <person name="Glukhov E."/>
            <person name="Allen E."/>
            <person name="Gerwick W.H."/>
            <person name="Gerwick L."/>
        </authorList>
    </citation>
    <scope>NUCLEOTIDE SEQUENCE [LARGE SCALE GENOMIC DNA]</scope>
    <source>
        <strain evidence="10">PAL-8-15-08-1</strain>
    </source>
</reference>
<dbReference type="AlphaFoldDB" id="A0A1D8U3K1"/>
<feature type="coiled-coil region" evidence="6">
    <location>
        <begin position="107"/>
        <end position="134"/>
    </location>
</feature>
<evidence type="ECO:0000259" key="8">
    <source>
        <dbReference type="Pfam" id="PF25917"/>
    </source>
</evidence>
<comment type="similarity">
    <text evidence="2">Belongs to the membrane fusion protein (MFP) (TC 8.A.1) family.</text>
</comment>
<keyword evidence="3 7" id="KW-0812">Transmembrane</keyword>
<dbReference type="InterPro" id="IPR050739">
    <property type="entry name" value="MFP"/>
</dbReference>
<dbReference type="InterPro" id="IPR022275">
    <property type="entry name" value="NHPM_bacteriocin_SS_HylD"/>
</dbReference>
<dbReference type="EMBL" id="CP017599">
    <property type="protein sequence ID" value="AOX04482.1"/>
    <property type="molecule type" value="Genomic_DNA"/>
</dbReference>
<accession>A0A1D8U3K1</accession>
<evidence type="ECO:0000256" key="1">
    <source>
        <dbReference type="ARBA" id="ARBA00004167"/>
    </source>
</evidence>
<evidence type="ECO:0000256" key="6">
    <source>
        <dbReference type="SAM" id="Coils"/>
    </source>
</evidence>
<evidence type="ECO:0000256" key="4">
    <source>
        <dbReference type="ARBA" id="ARBA00022989"/>
    </source>
</evidence>
<dbReference type="STRING" id="1458985.BJP34_23065"/>
<keyword evidence="6" id="KW-0175">Coiled coil</keyword>
<feature type="coiled-coil region" evidence="6">
    <location>
        <begin position="217"/>
        <end position="304"/>
    </location>
</feature>
<gene>
    <name evidence="9" type="ORF">BJP34_23065</name>
</gene>
<sequence length="486" mass="54096">MMTQQKPPIFRQQALDRLSDPEQLDRLMPVVSPVDWLPLGGLAIFGFLGVLWSIVGTIPITVTGKGVLINPRRVVQLQSPISGQLESLTIRTGQCVKKDDILGIIDPSDLKQQLQQERDKLAQLTQQIAKITLLRQQRTQLETTAITAERTSLQQRLRDTETLTPRLQDQGLTSILSQRRSLQQRLKDAQELTPILQQRLAKQRDLQQQGAISSERVLQAEQEYREIRQNISEIQAQLQQLQVQETELQQKYLENINTISQIKAELETLDTRSKQLEQDNIEATNTDNNQIQEIQQAIARLQKEVTDNSTIKSPHTGCILEITATVGEYLNPGNPLGTLQTSGKASDMMSVTYFAVEDGKKIQPGMGILITPDTVKRTRYGGIVGKITEVSPFSVTSAGASSVIGNPEVVQKLMGDEGGKIEAIAKLQLDSKTPSGYQWSSSLGPQLEISPGTTTTVRVTVEERKPITWVLPILREWSGIAFVSRL</sequence>
<organism evidence="9 10">
    <name type="scientific">Moorena producens PAL-8-15-08-1</name>
    <dbReference type="NCBI Taxonomy" id="1458985"/>
    <lineage>
        <taxon>Bacteria</taxon>
        <taxon>Bacillati</taxon>
        <taxon>Cyanobacteriota</taxon>
        <taxon>Cyanophyceae</taxon>
        <taxon>Coleofasciculales</taxon>
        <taxon>Coleofasciculaceae</taxon>
        <taxon>Moorena</taxon>
    </lineage>
</organism>
<evidence type="ECO:0000256" key="3">
    <source>
        <dbReference type="ARBA" id="ARBA00022692"/>
    </source>
</evidence>
<keyword evidence="5 7" id="KW-0472">Membrane</keyword>